<proteinExistence type="inferred from homology"/>
<name>A0A0B2BYA4_9SPHN</name>
<dbReference type="PANTHER" id="PTHR33317:SF4">
    <property type="entry name" value="POLYNUCLEOTIDYL TRANSFERASE, RIBONUCLEASE H-LIKE SUPERFAMILY PROTEIN"/>
    <property type="match status" value="1"/>
</dbReference>
<dbReference type="GO" id="GO:0004518">
    <property type="term" value="F:nuclease activity"/>
    <property type="evidence" value="ECO:0007669"/>
    <property type="project" value="UniProtKB-KW"/>
</dbReference>
<accession>A0A0B2BYA4</accession>
<dbReference type="InterPro" id="IPR037027">
    <property type="entry name" value="YqgF/RNaseH-like_dom_sf"/>
</dbReference>
<keyword evidence="3 5" id="KW-0540">Nuclease</keyword>
<evidence type="ECO:0000256" key="3">
    <source>
        <dbReference type="ARBA" id="ARBA00022722"/>
    </source>
</evidence>
<evidence type="ECO:0000313" key="7">
    <source>
        <dbReference type="EMBL" id="KHL26434.1"/>
    </source>
</evidence>
<dbReference type="EC" id="3.1.-.-" evidence="5"/>
<keyword evidence="8" id="KW-1185">Reference proteome</keyword>
<dbReference type="EMBL" id="JTDN01000001">
    <property type="protein sequence ID" value="KHL26434.1"/>
    <property type="molecule type" value="Genomic_DNA"/>
</dbReference>
<evidence type="ECO:0000313" key="8">
    <source>
        <dbReference type="Proteomes" id="UP000030988"/>
    </source>
</evidence>
<reference evidence="7 8" key="1">
    <citation type="submission" date="2014-11" db="EMBL/GenBank/DDBJ databases">
        <title>Draft genome sequence of Kirrobacter mercurialis.</title>
        <authorList>
            <person name="Coil D.A."/>
            <person name="Eisen J.A."/>
        </authorList>
    </citation>
    <scope>NUCLEOTIDE SEQUENCE [LARGE SCALE GENOMIC DNA]</scope>
    <source>
        <strain evidence="7 8">Coronado</strain>
    </source>
</reference>
<dbReference type="HAMAP" id="MF_00651">
    <property type="entry name" value="Nuclease_YqgF"/>
    <property type="match status" value="1"/>
</dbReference>
<comment type="caution">
    <text evidence="7">The sequence shown here is derived from an EMBL/GenBank/DDBJ whole genome shotgun (WGS) entry which is preliminary data.</text>
</comment>
<dbReference type="InterPro" id="IPR012337">
    <property type="entry name" value="RNaseH-like_sf"/>
</dbReference>
<dbReference type="PANTHER" id="PTHR33317">
    <property type="entry name" value="POLYNUCLEOTIDYL TRANSFERASE, RIBONUCLEASE H-LIKE SUPERFAMILY PROTEIN"/>
    <property type="match status" value="1"/>
</dbReference>
<keyword evidence="2 5" id="KW-0690">Ribosome biogenesis</keyword>
<dbReference type="InterPro" id="IPR006641">
    <property type="entry name" value="YqgF/RNaseH-like_dom"/>
</dbReference>
<feature type="domain" description="YqgF/RNase H-like" evidence="6">
    <location>
        <begin position="25"/>
        <end position="124"/>
    </location>
</feature>
<dbReference type="GO" id="GO:0000967">
    <property type="term" value="P:rRNA 5'-end processing"/>
    <property type="evidence" value="ECO:0007669"/>
    <property type="project" value="UniProtKB-UniRule"/>
</dbReference>
<dbReference type="CDD" id="cd16964">
    <property type="entry name" value="YqgF"/>
    <property type="match status" value="1"/>
</dbReference>
<evidence type="ECO:0000256" key="5">
    <source>
        <dbReference type="HAMAP-Rule" id="MF_00651"/>
    </source>
</evidence>
<evidence type="ECO:0000256" key="2">
    <source>
        <dbReference type="ARBA" id="ARBA00022517"/>
    </source>
</evidence>
<gene>
    <name evidence="7" type="ORF">PK98_08375</name>
</gene>
<comment type="subcellular location">
    <subcellularLocation>
        <location evidence="5">Cytoplasm</location>
    </subcellularLocation>
</comment>
<dbReference type="Gene3D" id="3.30.420.140">
    <property type="entry name" value="YqgF/RNase H-like domain"/>
    <property type="match status" value="1"/>
</dbReference>
<dbReference type="SMART" id="SM00732">
    <property type="entry name" value="YqgFc"/>
    <property type="match status" value="1"/>
</dbReference>
<dbReference type="InterPro" id="IPR005227">
    <property type="entry name" value="YqgF"/>
</dbReference>
<dbReference type="OrthoDB" id="9796140at2"/>
<keyword evidence="4 5" id="KW-0378">Hydrolase</keyword>
<keyword evidence="1 5" id="KW-0963">Cytoplasm</keyword>
<evidence type="ECO:0000256" key="4">
    <source>
        <dbReference type="ARBA" id="ARBA00022801"/>
    </source>
</evidence>
<dbReference type="GO" id="GO:0005829">
    <property type="term" value="C:cytosol"/>
    <property type="evidence" value="ECO:0007669"/>
    <property type="project" value="TreeGrafter"/>
</dbReference>
<evidence type="ECO:0000259" key="6">
    <source>
        <dbReference type="SMART" id="SM00732"/>
    </source>
</evidence>
<comment type="function">
    <text evidence="5">Could be a nuclease involved in processing of the 5'-end of pre-16S rRNA.</text>
</comment>
<dbReference type="NCBIfam" id="TIGR00250">
    <property type="entry name" value="RNAse_H_YqgF"/>
    <property type="match status" value="1"/>
</dbReference>
<dbReference type="AlphaFoldDB" id="A0A0B2BYA4"/>
<evidence type="ECO:0000256" key="1">
    <source>
        <dbReference type="ARBA" id="ARBA00022490"/>
    </source>
</evidence>
<dbReference type="Pfam" id="PF03652">
    <property type="entry name" value="RuvX"/>
    <property type="match status" value="1"/>
</dbReference>
<dbReference type="SUPFAM" id="SSF53098">
    <property type="entry name" value="Ribonuclease H-like"/>
    <property type="match status" value="1"/>
</dbReference>
<protein>
    <recommendedName>
        <fullName evidence="5">Putative pre-16S rRNA nuclease</fullName>
        <ecNumber evidence="5">3.1.-.-</ecNumber>
    </recommendedName>
</protein>
<dbReference type="Proteomes" id="UP000030988">
    <property type="component" value="Unassembled WGS sequence"/>
</dbReference>
<organism evidence="7 8">
    <name type="scientific">Croceibacterium mercuriale</name>
    <dbReference type="NCBI Taxonomy" id="1572751"/>
    <lineage>
        <taxon>Bacteria</taxon>
        <taxon>Pseudomonadati</taxon>
        <taxon>Pseudomonadota</taxon>
        <taxon>Alphaproteobacteria</taxon>
        <taxon>Sphingomonadales</taxon>
        <taxon>Erythrobacteraceae</taxon>
        <taxon>Croceibacterium</taxon>
    </lineage>
</organism>
<sequence>MAEPVTATLITDDARAFAGALPDGGVLLGLDLGTKTIGTAFCDPGWRFASAGRTLARGKFTADLAILRDLIAERRVAGVVLGLPLNMDGSAGPRVQATRAFARNCAGLDRPILLWDERWSTQSAERAMISQDMSRAKRATRIDSHAAAIILQAAMDRLSGGWLD</sequence>
<comment type="similarity">
    <text evidence="5">Belongs to the YqgF HJR family.</text>
</comment>
<dbReference type="RefSeq" id="WP_039095712.1">
    <property type="nucleotide sequence ID" value="NZ_JTDN01000001.1"/>
</dbReference>
<dbReference type="GO" id="GO:0016788">
    <property type="term" value="F:hydrolase activity, acting on ester bonds"/>
    <property type="evidence" value="ECO:0007669"/>
    <property type="project" value="UniProtKB-UniRule"/>
</dbReference>
<dbReference type="STRING" id="1572751.PK98_08375"/>